<dbReference type="EMBL" id="JQBW01000010">
    <property type="protein sequence ID" value="KRN58594.1"/>
    <property type="molecule type" value="Genomic_DNA"/>
</dbReference>
<feature type="transmembrane region" description="Helical" evidence="8">
    <location>
        <begin position="461"/>
        <end position="483"/>
    </location>
</feature>
<dbReference type="GO" id="GO:0005886">
    <property type="term" value="C:plasma membrane"/>
    <property type="evidence" value="ECO:0007669"/>
    <property type="project" value="UniProtKB-SubCell"/>
</dbReference>
<dbReference type="PATRIC" id="fig|396268.3.peg.1057"/>
<dbReference type="STRING" id="396268.IV45_GL001045"/>
<keyword evidence="7 8" id="KW-0472">Membrane</keyword>
<dbReference type="NCBIfam" id="TIGR01625">
    <property type="entry name" value="YidE_YbjL_dupl"/>
    <property type="match status" value="1"/>
</dbReference>
<keyword evidence="4" id="KW-1003">Cell membrane</keyword>
<feature type="transmembrane region" description="Helical" evidence="8">
    <location>
        <begin position="164"/>
        <end position="181"/>
    </location>
</feature>
<evidence type="ECO:0000313" key="11">
    <source>
        <dbReference type="Proteomes" id="UP000050934"/>
    </source>
</evidence>
<proteinExistence type="inferred from homology"/>
<feature type="transmembrane region" description="Helical" evidence="8">
    <location>
        <begin position="523"/>
        <end position="550"/>
    </location>
</feature>
<comment type="similarity">
    <text evidence="2">Belongs to the AAE transporter (TC 2.A.81) family.</text>
</comment>
<evidence type="ECO:0000259" key="9">
    <source>
        <dbReference type="Pfam" id="PF06826"/>
    </source>
</evidence>
<feature type="transmembrane region" description="Helical" evidence="8">
    <location>
        <begin position="369"/>
        <end position="389"/>
    </location>
</feature>
<sequence>MSALGKFMAAQPIFTLFLCLFLGYLLGMLKFGKSFKLGNVVGVLIVGLIIGQIVVWPQKQTAVLGSIFFDAFMFAVGYRVGPQFISSLKKFGAKVVIESFVFLILAFLTAWVCFIVFHVKPGVAAGIVAGALTQSAVIGSSQTTIANLPVSGATKALYNSQVPIVYALTYVFGTIGVLIFLRDIAPKMLGIDIRTQATKVARQLNFDNSTASLTRIRAYKVNKDSELVGMDIAKANATVPGVMVTSLFDGDDPLESGKSLAAGNTVVLAGYVNDFDAVRVHELGLSETQLPLLAPKERKFVLGSGYSKGLLDTLKKNHVFVNTYDLAANEMKNADSLGAGAVISFVGNTSASEVASALKSAGRWRASEAAINYGTFSIGLSLAAVLGLAGFKVNGILLTLGGGTASLFMGLILSIWSDRHQYINSINDGVAEYFQNYGLMLFIANVALGAARTFTSAFQTLGISVFLIGAIVSIVPHIISLYVGKYLLHMEPISLLGSLSGADTLSAALNEIAERSGAIGGPYFSATFTVAYVFGNILLTLYGPIFLVLLS</sequence>
<dbReference type="RefSeq" id="WP_057742204.1">
    <property type="nucleotide sequence ID" value="NZ_JQBW01000010.1"/>
</dbReference>
<evidence type="ECO:0000313" key="10">
    <source>
        <dbReference type="EMBL" id="KRN58594.1"/>
    </source>
</evidence>
<accession>A0A0R2I0A8</accession>
<dbReference type="PANTHER" id="PTHR30445">
    <property type="entry name" value="K(+)_H(+) ANTIPORTER SUBUNIT KHTT"/>
    <property type="match status" value="1"/>
</dbReference>
<name>A0A0R2I0A8_9LACO</name>
<dbReference type="Pfam" id="PF06826">
    <property type="entry name" value="Asp-Al_Ex"/>
    <property type="match status" value="2"/>
</dbReference>
<organism evidence="10 11">
    <name type="scientific">Limosilactobacillus secaliphilus</name>
    <dbReference type="NCBI Taxonomy" id="396268"/>
    <lineage>
        <taxon>Bacteria</taxon>
        <taxon>Bacillati</taxon>
        <taxon>Bacillota</taxon>
        <taxon>Bacilli</taxon>
        <taxon>Lactobacillales</taxon>
        <taxon>Lactobacillaceae</taxon>
        <taxon>Limosilactobacillus</taxon>
    </lineage>
</organism>
<protein>
    <submittedName>
        <fullName evidence="10">YidE YbjL family protein</fullName>
    </submittedName>
</protein>
<comment type="caution">
    <text evidence="10">The sequence shown here is derived from an EMBL/GenBank/DDBJ whole genome shotgun (WGS) entry which is preliminary data.</text>
</comment>
<evidence type="ECO:0000256" key="4">
    <source>
        <dbReference type="ARBA" id="ARBA00022475"/>
    </source>
</evidence>
<feature type="domain" description="YidE/YbjL duplication" evidence="9">
    <location>
        <begin position="377"/>
        <end position="546"/>
    </location>
</feature>
<evidence type="ECO:0000256" key="5">
    <source>
        <dbReference type="ARBA" id="ARBA00022692"/>
    </source>
</evidence>
<reference evidence="10 11" key="1">
    <citation type="journal article" date="2015" name="Genome Announc.">
        <title>Expanding the biotechnology potential of lactobacilli through comparative genomics of 213 strains and associated genera.</title>
        <authorList>
            <person name="Sun Z."/>
            <person name="Harris H.M."/>
            <person name="McCann A."/>
            <person name="Guo C."/>
            <person name="Argimon S."/>
            <person name="Zhang W."/>
            <person name="Yang X."/>
            <person name="Jeffery I.B."/>
            <person name="Cooney J.C."/>
            <person name="Kagawa T.F."/>
            <person name="Liu W."/>
            <person name="Song Y."/>
            <person name="Salvetti E."/>
            <person name="Wrobel A."/>
            <person name="Rasinkangas P."/>
            <person name="Parkhill J."/>
            <person name="Rea M.C."/>
            <person name="O'Sullivan O."/>
            <person name="Ritari J."/>
            <person name="Douillard F.P."/>
            <person name="Paul Ross R."/>
            <person name="Yang R."/>
            <person name="Briner A.E."/>
            <person name="Felis G.E."/>
            <person name="de Vos W.M."/>
            <person name="Barrangou R."/>
            <person name="Klaenhammer T.R."/>
            <person name="Caufield P.W."/>
            <person name="Cui Y."/>
            <person name="Zhang H."/>
            <person name="O'Toole P.W."/>
        </authorList>
    </citation>
    <scope>NUCLEOTIDE SEQUENCE [LARGE SCALE GENOMIC DNA]</scope>
    <source>
        <strain evidence="10 11">DSM 17896</strain>
    </source>
</reference>
<evidence type="ECO:0000256" key="2">
    <source>
        <dbReference type="ARBA" id="ARBA00009854"/>
    </source>
</evidence>
<keyword evidence="5 8" id="KW-0812">Transmembrane</keyword>
<feature type="transmembrane region" description="Helical" evidence="8">
    <location>
        <begin position="37"/>
        <end position="56"/>
    </location>
</feature>
<feature type="transmembrane region" description="Helical" evidence="8">
    <location>
        <begin position="62"/>
        <end position="80"/>
    </location>
</feature>
<keyword evidence="6 8" id="KW-1133">Transmembrane helix</keyword>
<keyword evidence="3" id="KW-0813">Transport</keyword>
<feature type="transmembrane region" description="Helical" evidence="8">
    <location>
        <begin position="395"/>
        <end position="416"/>
    </location>
</feature>
<evidence type="ECO:0000256" key="6">
    <source>
        <dbReference type="ARBA" id="ARBA00022989"/>
    </source>
</evidence>
<evidence type="ECO:0000256" key="7">
    <source>
        <dbReference type="ARBA" id="ARBA00023136"/>
    </source>
</evidence>
<dbReference type="Proteomes" id="UP000050934">
    <property type="component" value="Unassembled WGS sequence"/>
</dbReference>
<feature type="domain" description="YidE/YbjL duplication" evidence="9">
    <location>
        <begin position="16"/>
        <end position="181"/>
    </location>
</feature>
<comment type="subcellular location">
    <subcellularLocation>
        <location evidence="1">Cell membrane</location>
        <topology evidence="1">Multi-pass membrane protein</topology>
    </subcellularLocation>
</comment>
<evidence type="ECO:0000256" key="3">
    <source>
        <dbReference type="ARBA" id="ARBA00022448"/>
    </source>
</evidence>
<dbReference type="AlphaFoldDB" id="A0A0R2I0A8"/>
<dbReference type="OrthoDB" id="9155749at2"/>
<dbReference type="PANTHER" id="PTHR30445:SF9">
    <property type="match status" value="1"/>
</dbReference>
<dbReference type="InterPro" id="IPR006512">
    <property type="entry name" value="YidE_YbjL"/>
</dbReference>
<dbReference type="InterPro" id="IPR050144">
    <property type="entry name" value="AAE_transporter"/>
</dbReference>
<evidence type="ECO:0000256" key="1">
    <source>
        <dbReference type="ARBA" id="ARBA00004651"/>
    </source>
</evidence>
<feature type="transmembrane region" description="Helical" evidence="8">
    <location>
        <begin position="100"/>
        <end position="119"/>
    </location>
</feature>
<evidence type="ECO:0000256" key="8">
    <source>
        <dbReference type="SAM" id="Phobius"/>
    </source>
</evidence>
<keyword evidence="11" id="KW-1185">Reference proteome</keyword>
<feature type="transmembrane region" description="Helical" evidence="8">
    <location>
        <begin position="6"/>
        <end position="25"/>
    </location>
</feature>
<gene>
    <name evidence="10" type="ORF">IV45_GL001045</name>
</gene>